<keyword evidence="2 11" id="KW-0813">Transport</keyword>
<dbReference type="Proteomes" id="UP000196560">
    <property type="component" value="Unassembled WGS sequence"/>
</dbReference>
<evidence type="ECO:0000256" key="1">
    <source>
        <dbReference type="ARBA" id="ARBA00006422"/>
    </source>
</evidence>
<evidence type="ECO:0000256" key="6">
    <source>
        <dbReference type="ARBA" id="ARBA00022827"/>
    </source>
</evidence>
<dbReference type="GO" id="GO:0016491">
    <property type="term" value="F:oxidoreductase activity"/>
    <property type="evidence" value="ECO:0007669"/>
    <property type="project" value="InterPro"/>
</dbReference>
<dbReference type="GO" id="GO:0009055">
    <property type="term" value="F:electron transfer activity"/>
    <property type="evidence" value="ECO:0007669"/>
    <property type="project" value="UniProtKB-UniRule"/>
</dbReference>
<dbReference type="GO" id="GO:0046872">
    <property type="term" value="F:metal ion binding"/>
    <property type="evidence" value="ECO:0007669"/>
    <property type="project" value="UniProtKB-KW"/>
</dbReference>
<dbReference type="EMBL" id="NFHO01000001">
    <property type="protein sequence ID" value="OUN44507.1"/>
    <property type="molecule type" value="Genomic_DNA"/>
</dbReference>
<dbReference type="Pfam" id="PF10418">
    <property type="entry name" value="DHODB_Fe-S_bind"/>
    <property type="match status" value="1"/>
</dbReference>
<evidence type="ECO:0000256" key="4">
    <source>
        <dbReference type="ARBA" id="ARBA00022714"/>
    </source>
</evidence>
<evidence type="ECO:0000256" key="12">
    <source>
        <dbReference type="PIRSR" id="PIRSR006816-1"/>
    </source>
</evidence>
<dbReference type="PROSITE" id="PS00197">
    <property type="entry name" value="2FE2S_FER_1"/>
    <property type="match status" value="1"/>
</dbReference>
<dbReference type="eggNOG" id="COG0543">
    <property type="taxonomic scope" value="Bacteria"/>
</dbReference>
<dbReference type="UniPathway" id="UPA00070">
    <property type="reaction ID" value="UER00945"/>
</dbReference>
<dbReference type="InterPro" id="IPR017938">
    <property type="entry name" value="Riboflavin_synthase-like_b-brl"/>
</dbReference>
<sequence length="257" mass="26267">MHDVTVVSNEPIADGVYALVINAPKLAQTIKPGQFVNIAVPGNAMSLLRIPLSYASADAEAGTVEIWYAVVGDGTERLSQMKPGAKTDLLGPGGNGWTIPEGCRRALLVAGGIGVPPVLCLARELAVRGIPYTVSIGAASKGCLVGEDEFEAAGAPVISVATDDGSYGYHGFCTAAAEQVLELEGGEFDYVAACGPEPMMAKVAAAAAKAGVPCEVSLERMMSCGFGACSTCAVETTSGMKGACMCGPVFNAEEVVW</sequence>
<proteinExistence type="inferred from homology"/>
<dbReference type="InterPro" id="IPR019480">
    <property type="entry name" value="Dihydroorotate_DH_Fe-S-bd"/>
</dbReference>
<feature type="domain" description="FAD-binding FR-type" evidence="14">
    <location>
        <begin position="1"/>
        <end position="99"/>
    </location>
</feature>
<evidence type="ECO:0000256" key="3">
    <source>
        <dbReference type="ARBA" id="ARBA00022630"/>
    </source>
</evidence>
<dbReference type="GO" id="GO:0051537">
    <property type="term" value="F:2 iron, 2 sulfur cluster binding"/>
    <property type="evidence" value="ECO:0007669"/>
    <property type="project" value="UniProtKB-KW"/>
</dbReference>
<dbReference type="GO" id="GO:0044205">
    <property type="term" value="P:'de novo' UMP biosynthetic process"/>
    <property type="evidence" value="ECO:0007669"/>
    <property type="project" value="UniProtKB-UniRule"/>
</dbReference>
<gene>
    <name evidence="11" type="primary">pyrK</name>
    <name evidence="15" type="ORF">B5G21_00765</name>
</gene>
<dbReference type="InterPro" id="IPR017927">
    <property type="entry name" value="FAD-bd_FR_type"/>
</dbReference>
<evidence type="ECO:0000256" key="7">
    <source>
        <dbReference type="ARBA" id="ARBA00022975"/>
    </source>
</evidence>
<comment type="caution">
    <text evidence="15">The sequence shown here is derived from an EMBL/GenBank/DDBJ whole genome shotgun (WGS) entry which is preliminary data.</text>
</comment>
<comment type="function">
    <text evidence="11">Responsible for channeling the electrons from the oxidation of dihydroorotate from the FMN redox center in the PyrD type B subunit to the ultimate electron acceptor NAD(+).</text>
</comment>
<comment type="similarity">
    <text evidence="1 11">Belongs to the PyrK family.</text>
</comment>
<dbReference type="PANTHER" id="PTHR43513:SF3">
    <property type="entry name" value="DIHYDROOROTATE DEHYDROGENASE B (NAD(+)), ELECTRON TRANSFER SUBUNIT-RELATED"/>
    <property type="match status" value="1"/>
</dbReference>
<comment type="cofactor">
    <cofactor evidence="11 12">
        <name>FAD</name>
        <dbReference type="ChEBI" id="CHEBI:57692"/>
    </cofactor>
    <text evidence="11 12">Binds 1 FAD per subunit.</text>
</comment>
<feature type="binding site" evidence="11 12">
    <location>
        <begin position="74"/>
        <end position="75"/>
    </location>
    <ligand>
        <name>FAD</name>
        <dbReference type="ChEBI" id="CHEBI:57692"/>
    </ligand>
</feature>
<dbReference type="PANTHER" id="PTHR43513">
    <property type="entry name" value="DIHYDROOROTATE DEHYDROGENASE B (NAD(+)), ELECTRON TRANSFER SUBUNIT"/>
    <property type="match status" value="1"/>
</dbReference>
<dbReference type="Gene3D" id="3.40.50.80">
    <property type="entry name" value="Nucleotide-binding domain of ferredoxin-NADP reductase (FNR) module"/>
    <property type="match status" value="1"/>
</dbReference>
<dbReference type="InterPro" id="IPR006058">
    <property type="entry name" value="2Fe2S_fd_BS"/>
</dbReference>
<keyword evidence="6 11" id="KW-0274">FAD</keyword>
<keyword evidence="10 11" id="KW-0411">Iron-sulfur</keyword>
<evidence type="ECO:0000256" key="2">
    <source>
        <dbReference type="ARBA" id="ARBA00022448"/>
    </source>
</evidence>
<comment type="caution">
    <text evidence="11">Lacks conserved residue(s) required for the propagation of feature annotation.</text>
</comment>
<dbReference type="HAMAP" id="MF_01211">
    <property type="entry name" value="DHODB_Fe_S_bind"/>
    <property type="match status" value="1"/>
</dbReference>
<dbReference type="PRINTS" id="PR00410">
    <property type="entry name" value="PHEHYDRXLASE"/>
</dbReference>
<comment type="pathway">
    <text evidence="11">Pyrimidine metabolism; UMP biosynthesis via de novo pathway; orotate from (S)-dihydroorotate (NAD(+) route): step 1/1.</text>
</comment>
<keyword evidence="16" id="KW-1185">Reference proteome</keyword>
<dbReference type="CDD" id="cd06218">
    <property type="entry name" value="DHOD_e_trans"/>
    <property type="match status" value="1"/>
</dbReference>
<dbReference type="InterPro" id="IPR023455">
    <property type="entry name" value="Dihydroorotate_DHASE_ETsu"/>
</dbReference>
<evidence type="ECO:0000256" key="9">
    <source>
        <dbReference type="ARBA" id="ARBA00023004"/>
    </source>
</evidence>
<feature type="binding site" evidence="11 13">
    <location>
        <position position="232"/>
    </location>
    <ligand>
        <name>[2Fe-2S] cluster</name>
        <dbReference type="ChEBI" id="CHEBI:190135"/>
    </ligand>
</feature>
<protein>
    <recommendedName>
        <fullName evidence="11">Dihydroorotate dehydrogenase B (NAD(+)), electron transfer subunit</fullName>
    </recommendedName>
    <alternativeName>
        <fullName evidence="11">Dihydroorotate oxidase B, electron transfer subunit</fullName>
    </alternativeName>
</protein>
<dbReference type="Gene3D" id="2.10.240.10">
    <property type="entry name" value="Dihydroorotate dehydrogenase, electron transfer subunit"/>
    <property type="match status" value="1"/>
</dbReference>
<accession>A0A1Y3UBM1</accession>
<dbReference type="InterPro" id="IPR037117">
    <property type="entry name" value="Dihydroorotate_DH_ele_sf"/>
</dbReference>
<evidence type="ECO:0000256" key="5">
    <source>
        <dbReference type="ARBA" id="ARBA00022723"/>
    </source>
</evidence>
<dbReference type="SUPFAM" id="SSF52343">
    <property type="entry name" value="Ferredoxin reductase-like, C-terminal NADP-linked domain"/>
    <property type="match status" value="1"/>
</dbReference>
<dbReference type="Gene3D" id="2.40.30.10">
    <property type="entry name" value="Translation factors"/>
    <property type="match status" value="1"/>
</dbReference>
<dbReference type="AlphaFoldDB" id="A0A1Y3UBM1"/>
<evidence type="ECO:0000256" key="10">
    <source>
        <dbReference type="ARBA" id="ARBA00023014"/>
    </source>
</evidence>
<dbReference type="SUPFAM" id="SSF63380">
    <property type="entry name" value="Riboflavin synthase domain-like"/>
    <property type="match status" value="1"/>
</dbReference>
<feature type="binding site" evidence="11 13">
    <location>
        <position position="229"/>
    </location>
    <ligand>
        <name>[2Fe-2S] cluster</name>
        <dbReference type="ChEBI" id="CHEBI:190135"/>
    </ligand>
</feature>
<reference evidence="16" key="1">
    <citation type="submission" date="2017-04" db="EMBL/GenBank/DDBJ databases">
        <title>Function of individual gut microbiota members based on whole genome sequencing of pure cultures obtained from chicken caecum.</title>
        <authorList>
            <person name="Medvecky M."/>
            <person name="Cejkova D."/>
            <person name="Polansky O."/>
            <person name="Karasova D."/>
            <person name="Kubasova T."/>
            <person name="Cizek A."/>
            <person name="Rychlik I."/>
        </authorList>
    </citation>
    <scope>NUCLEOTIDE SEQUENCE [LARGE SCALE GENOMIC DNA]</scope>
    <source>
        <strain evidence="16">An70</strain>
    </source>
</reference>
<dbReference type="STRING" id="1118060.GCA_000311845_00955"/>
<evidence type="ECO:0000256" key="8">
    <source>
        <dbReference type="ARBA" id="ARBA00022982"/>
    </source>
</evidence>
<evidence type="ECO:0000256" key="13">
    <source>
        <dbReference type="PIRSR" id="PIRSR006816-2"/>
    </source>
</evidence>
<dbReference type="InterPro" id="IPR050353">
    <property type="entry name" value="PyrK_electron_transfer"/>
</dbReference>
<keyword evidence="4 11" id="KW-0001">2Fe-2S</keyword>
<keyword evidence="9 11" id="KW-0408">Iron</keyword>
<evidence type="ECO:0000259" key="14">
    <source>
        <dbReference type="PROSITE" id="PS51384"/>
    </source>
</evidence>
<organism evidence="15 16">
    <name type="scientific">Enorma massiliensis</name>
    <dbReference type="NCBI Taxonomy" id="1472761"/>
    <lineage>
        <taxon>Bacteria</taxon>
        <taxon>Bacillati</taxon>
        <taxon>Actinomycetota</taxon>
        <taxon>Coriobacteriia</taxon>
        <taxon>Coriobacteriales</taxon>
        <taxon>Coriobacteriaceae</taxon>
        <taxon>Enorma</taxon>
    </lineage>
</organism>
<name>A0A1Y3UBM1_9ACTN</name>
<feature type="binding site" evidence="11 13">
    <location>
        <position position="224"/>
    </location>
    <ligand>
        <name>[2Fe-2S] cluster</name>
        <dbReference type="ChEBI" id="CHEBI:190135"/>
    </ligand>
</feature>
<comment type="cofactor">
    <cofactor evidence="13">
        <name>[2Fe-2S] cluster</name>
        <dbReference type="ChEBI" id="CHEBI:190135"/>
    </cofactor>
    <text evidence="13">Binds 1 [2Fe-2S] cluster per subunit.</text>
</comment>
<dbReference type="PIRSF" id="PIRSF006816">
    <property type="entry name" value="Cyc3_hyd_g"/>
    <property type="match status" value="1"/>
</dbReference>
<dbReference type="GO" id="GO:0050660">
    <property type="term" value="F:flavin adenine dinucleotide binding"/>
    <property type="evidence" value="ECO:0007669"/>
    <property type="project" value="InterPro"/>
</dbReference>
<keyword evidence="3 11" id="KW-0285">Flavoprotein</keyword>
<feature type="binding site" evidence="11 13">
    <location>
        <position position="244"/>
    </location>
    <ligand>
        <name>[2Fe-2S] cluster</name>
        <dbReference type="ChEBI" id="CHEBI:190135"/>
    </ligand>
</feature>
<comment type="subunit">
    <text evidence="11">Heterotetramer of 2 PyrK and 2 PyrD type B subunits.</text>
</comment>
<evidence type="ECO:0000313" key="16">
    <source>
        <dbReference type="Proteomes" id="UP000196560"/>
    </source>
</evidence>
<dbReference type="InterPro" id="IPR012165">
    <property type="entry name" value="Cyt_c3_hydrogenase_gsu"/>
</dbReference>
<keyword evidence="8 11" id="KW-0249">Electron transport</keyword>
<dbReference type="PROSITE" id="PS51384">
    <property type="entry name" value="FAD_FR"/>
    <property type="match status" value="1"/>
</dbReference>
<comment type="cofactor">
    <cofactor evidence="11">
        <name>[2Fe-2S] cluster</name>
        <dbReference type="ChEBI" id="CHEBI:190135"/>
    </cofactor>
    <text evidence="11">Binds 1 [2Fe-2S] cluster per subunit.</text>
</comment>
<keyword evidence="7 11" id="KW-0665">Pyrimidine biosynthesis</keyword>
<keyword evidence="5 11" id="KW-0479">Metal-binding</keyword>
<dbReference type="InterPro" id="IPR039261">
    <property type="entry name" value="FNR_nucleotide-bd"/>
</dbReference>
<evidence type="ECO:0000313" key="15">
    <source>
        <dbReference type="EMBL" id="OUN44507.1"/>
    </source>
</evidence>
<evidence type="ECO:0000256" key="11">
    <source>
        <dbReference type="HAMAP-Rule" id="MF_01211"/>
    </source>
</evidence>